<evidence type="ECO:0000256" key="4">
    <source>
        <dbReference type="SAM" id="SignalP"/>
    </source>
</evidence>
<comment type="caution">
    <text evidence="6">The sequence shown here is derived from an EMBL/GenBank/DDBJ whole genome shotgun (WGS) entry which is preliminary data.</text>
</comment>
<feature type="chain" id="PRO_5029672633" evidence="4">
    <location>
        <begin position="20"/>
        <end position="249"/>
    </location>
</feature>
<sequence>MALVLILQLLTFFPPASYPKPQLGAQPAAIVTPGVNVTLRCRAPQPAWRFALFKSGEIAPVLYRDVSEELAEFFLEEVTPAQGGSYRCCYRNPGWAPGVWSHPSDALELLVTDTLPRPSLVALPSPVVAPGDNVSLRCAGRMRNMSFVLYRVGEAAPLQYHDSTQPWADFPLPGARAPGTYSCYYHTPAAPYVLSQRSDPLVISSDGSGSSDYTLGNLIRLGLAGLILVSLATLVVLDWRTGSRAPGGV</sequence>
<proteinExistence type="predicted"/>
<feature type="domain" description="Ig-like" evidence="5">
    <location>
        <begin position="15"/>
        <end position="88"/>
    </location>
</feature>
<dbReference type="PANTHER" id="PTHR11738:SF186">
    <property type="entry name" value="OSTEOCLAST-ASSOCIATED IMMUNOGLOBULIN-LIKE RECEPTOR"/>
    <property type="match status" value="1"/>
</dbReference>
<dbReference type="Pfam" id="PF13895">
    <property type="entry name" value="Ig_2"/>
    <property type="match status" value="1"/>
</dbReference>
<evidence type="ECO:0000259" key="5">
    <source>
        <dbReference type="PROSITE" id="PS50835"/>
    </source>
</evidence>
<dbReference type="PROSITE" id="PS50835">
    <property type="entry name" value="IG_LIKE"/>
    <property type="match status" value="1"/>
</dbReference>
<gene>
    <name evidence="6" type="ORF">mRhiFer1_012437</name>
</gene>
<accession>A0A7J7SK80</accession>
<dbReference type="Proteomes" id="UP000585614">
    <property type="component" value="Unassembled WGS sequence"/>
</dbReference>
<organism evidence="6 7">
    <name type="scientific">Rhinolophus ferrumequinum</name>
    <name type="common">Greater horseshoe bat</name>
    <dbReference type="NCBI Taxonomy" id="59479"/>
    <lineage>
        <taxon>Eukaryota</taxon>
        <taxon>Metazoa</taxon>
        <taxon>Chordata</taxon>
        <taxon>Craniata</taxon>
        <taxon>Vertebrata</taxon>
        <taxon>Euteleostomi</taxon>
        <taxon>Mammalia</taxon>
        <taxon>Eutheria</taxon>
        <taxon>Laurasiatheria</taxon>
        <taxon>Chiroptera</taxon>
        <taxon>Yinpterochiroptera</taxon>
        <taxon>Rhinolophoidea</taxon>
        <taxon>Rhinolophidae</taxon>
        <taxon>Rhinolophinae</taxon>
        <taxon>Rhinolophus</taxon>
    </lineage>
</organism>
<evidence type="ECO:0000313" key="7">
    <source>
        <dbReference type="Proteomes" id="UP000585614"/>
    </source>
</evidence>
<name>A0A7J7SK80_RHIFE</name>
<keyword evidence="2" id="KW-1015">Disulfide bond</keyword>
<feature type="signal peptide" evidence="4">
    <location>
        <begin position="1"/>
        <end position="19"/>
    </location>
</feature>
<reference evidence="6 7" key="1">
    <citation type="journal article" date="2020" name="Nature">
        <title>Six reference-quality genomes reveal evolution of bat adaptations.</title>
        <authorList>
            <person name="Jebb D."/>
            <person name="Huang Z."/>
            <person name="Pippel M."/>
            <person name="Hughes G.M."/>
            <person name="Lavrichenko K."/>
            <person name="Devanna P."/>
            <person name="Winkler S."/>
            <person name="Jermiin L.S."/>
            <person name="Skirmuntt E.C."/>
            <person name="Katzourakis A."/>
            <person name="Burkitt-Gray L."/>
            <person name="Ray D.A."/>
            <person name="Sullivan K.A.M."/>
            <person name="Roscito J.G."/>
            <person name="Kirilenko B.M."/>
            <person name="Davalos L.M."/>
            <person name="Corthals A.P."/>
            <person name="Power M.L."/>
            <person name="Jones G."/>
            <person name="Ransome R.D."/>
            <person name="Dechmann D.K.N."/>
            <person name="Locatelli A.G."/>
            <person name="Puechmaille S.J."/>
            <person name="Fedrigo O."/>
            <person name="Jarvis E.D."/>
            <person name="Hiller M."/>
            <person name="Vernes S.C."/>
            <person name="Myers E.W."/>
            <person name="Teeling E.C."/>
        </authorList>
    </citation>
    <scope>NUCLEOTIDE SEQUENCE [LARGE SCALE GENOMIC DNA]</scope>
    <source>
        <strain evidence="6">MRhiFer1</strain>
        <tissue evidence="6">Lung</tissue>
    </source>
</reference>
<dbReference type="InterPro" id="IPR007110">
    <property type="entry name" value="Ig-like_dom"/>
</dbReference>
<evidence type="ECO:0000313" key="6">
    <source>
        <dbReference type="EMBL" id="KAF6288723.1"/>
    </source>
</evidence>
<dbReference type="GO" id="GO:0002764">
    <property type="term" value="P:immune response-regulating signaling pathway"/>
    <property type="evidence" value="ECO:0007669"/>
    <property type="project" value="TreeGrafter"/>
</dbReference>
<dbReference type="EMBL" id="JACAGC010000022">
    <property type="protein sequence ID" value="KAF6288723.1"/>
    <property type="molecule type" value="Genomic_DNA"/>
</dbReference>
<evidence type="ECO:0000256" key="3">
    <source>
        <dbReference type="ARBA" id="ARBA00023319"/>
    </source>
</evidence>
<evidence type="ECO:0000256" key="2">
    <source>
        <dbReference type="ARBA" id="ARBA00023157"/>
    </source>
</evidence>
<dbReference type="FunFam" id="2.60.40.10:FF:000049">
    <property type="entry name" value="Leukocyte immunoglobulin-like receptor subfamily B member 1"/>
    <property type="match status" value="2"/>
</dbReference>
<dbReference type="GO" id="GO:0005886">
    <property type="term" value="C:plasma membrane"/>
    <property type="evidence" value="ECO:0007669"/>
    <property type="project" value="TreeGrafter"/>
</dbReference>
<evidence type="ECO:0000256" key="1">
    <source>
        <dbReference type="ARBA" id="ARBA00022729"/>
    </source>
</evidence>
<dbReference type="Gene3D" id="2.60.40.10">
    <property type="entry name" value="Immunoglobulins"/>
    <property type="match status" value="2"/>
</dbReference>
<dbReference type="InterPro" id="IPR050412">
    <property type="entry name" value="Ig-like_Receptors_ImmuneReg"/>
</dbReference>
<dbReference type="GO" id="GO:0038064">
    <property type="term" value="F:collagen receptor activity"/>
    <property type="evidence" value="ECO:0007669"/>
    <property type="project" value="TreeGrafter"/>
</dbReference>
<keyword evidence="1 4" id="KW-0732">Signal</keyword>
<dbReference type="AlphaFoldDB" id="A0A7J7SK80"/>
<protein>
    <submittedName>
        <fullName evidence="6">Osteoclast associated Ig-like receptor</fullName>
    </submittedName>
</protein>
<keyword evidence="6" id="KW-0675">Receptor</keyword>
<dbReference type="InterPro" id="IPR036179">
    <property type="entry name" value="Ig-like_dom_sf"/>
</dbReference>
<dbReference type="PANTHER" id="PTHR11738">
    <property type="entry name" value="MHC CLASS I NK CELL RECEPTOR"/>
    <property type="match status" value="1"/>
</dbReference>
<dbReference type="InterPro" id="IPR013783">
    <property type="entry name" value="Ig-like_fold"/>
</dbReference>
<keyword evidence="3" id="KW-0393">Immunoglobulin domain</keyword>
<dbReference type="SUPFAM" id="SSF48726">
    <property type="entry name" value="Immunoglobulin"/>
    <property type="match status" value="2"/>
</dbReference>